<dbReference type="Pfam" id="PF03992">
    <property type="entry name" value="ABM"/>
    <property type="match status" value="1"/>
</dbReference>
<sequence>MVKMLVRHKVAEFGKWKPVFDADDATRKKFGCTKSEVFTNSQNPNEVLAVLQWDTKEQALNFGHSPGLKDAMERGGVISTPEVSFAE</sequence>
<name>A0A9D7XUP4_9BACT</name>
<dbReference type="AlphaFoldDB" id="A0A9D7XUP4"/>
<feature type="domain" description="ABM" evidence="1">
    <location>
        <begin position="24"/>
        <end position="74"/>
    </location>
</feature>
<organism evidence="2 3">
    <name type="scientific">Candidatus Opimibacter skivensis</name>
    <dbReference type="NCBI Taxonomy" id="2982028"/>
    <lineage>
        <taxon>Bacteria</taxon>
        <taxon>Pseudomonadati</taxon>
        <taxon>Bacteroidota</taxon>
        <taxon>Saprospiria</taxon>
        <taxon>Saprospirales</taxon>
        <taxon>Saprospiraceae</taxon>
        <taxon>Candidatus Opimibacter</taxon>
    </lineage>
</organism>
<dbReference type="SUPFAM" id="SSF54909">
    <property type="entry name" value="Dimeric alpha+beta barrel"/>
    <property type="match status" value="1"/>
</dbReference>
<dbReference type="InterPro" id="IPR007138">
    <property type="entry name" value="ABM_dom"/>
</dbReference>
<dbReference type="Gene3D" id="3.30.70.100">
    <property type="match status" value="1"/>
</dbReference>
<dbReference type="EMBL" id="JADKGY010000029">
    <property type="protein sequence ID" value="MBK9983922.1"/>
    <property type="molecule type" value="Genomic_DNA"/>
</dbReference>
<comment type="caution">
    <text evidence="2">The sequence shown here is derived from an EMBL/GenBank/DDBJ whole genome shotgun (WGS) entry which is preliminary data.</text>
</comment>
<reference evidence="2 3" key="1">
    <citation type="submission" date="2020-10" db="EMBL/GenBank/DDBJ databases">
        <title>Connecting structure to function with the recovery of over 1000 high-quality activated sludge metagenome-assembled genomes encoding full-length rRNA genes using long-read sequencing.</title>
        <authorList>
            <person name="Singleton C.M."/>
            <person name="Petriglieri F."/>
            <person name="Kristensen J.M."/>
            <person name="Kirkegaard R.H."/>
            <person name="Michaelsen T.Y."/>
            <person name="Andersen M.H."/>
            <person name="Karst S.M."/>
            <person name="Dueholm M.S."/>
            <person name="Nielsen P.H."/>
            <person name="Albertsen M."/>
        </authorList>
    </citation>
    <scope>NUCLEOTIDE SEQUENCE [LARGE SCALE GENOMIC DNA]</scope>
    <source>
        <strain evidence="2">Ribe_18-Q3-R11-54_MAXAC.273</strain>
    </source>
</reference>
<protein>
    <submittedName>
        <fullName evidence="2">Cyclase</fullName>
    </submittedName>
</protein>
<accession>A0A9D7XUP4</accession>
<dbReference type="InterPro" id="IPR011008">
    <property type="entry name" value="Dimeric_a/b-barrel"/>
</dbReference>
<evidence type="ECO:0000313" key="3">
    <source>
        <dbReference type="Proteomes" id="UP000808337"/>
    </source>
</evidence>
<dbReference type="Proteomes" id="UP000808337">
    <property type="component" value="Unassembled WGS sequence"/>
</dbReference>
<proteinExistence type="predicted"/>
<evidence type="ECO:0000313" key="2">
    <source>
        <dbReference type="EMBL" id="MBK9983922.1"/>
    </source>
</evidence>
<gene>
    <name evidence="2" type="ORF">IPP15_16405</name>
</gene>
<evidence type="ECO:0000259" key="1">
    <source>
        <dbReference type="Pfam" id="PF03992"/>
    </source>
</evidence>